<name>A0A074N4I5_9SPHN</name>
<evidence type="ECO:0000256" key="1">
    <source>
        <dbReference type="SAM" id="MobiDB-lite"/>
    </source>
</evidence>
<feature type="region of interest" description="Disordered" evidence="1">
    <location>
        <begin position="205"/>
        <end position="224"/>
    </location>
</feature>
<evidence type="ECO:0000313" key="3">
    <source>
        <dbReference type="EMBL" id="KEO92907.1"/>
    </source>
</evidence>
<dbReference type="RefSeq" id="WP_034904491.1">
    <property type="nucleotide sequence ID" value="NZ_CP017057.1"/>
</dbReference>
<organism evidence="3 4">
    <name type="scientific">Erythrobacter litoralis</name>
    <dbReference type="NCBI Taxonomy" id="39960"/>
    <lineage>
        <taxon>Bacteria</taxon>
        <taxon>Pseudomonadati</taxon>
        <taxon>Pseudomonadota</taxon>
        <taxon>Alphaproteobacteria</taxon>
        <taxon>Sphingomonadales</taxon>
        <taxon>Erythrobacteraceae</taxon>
        <taxon>Erythrobacter/Porphyrobacter group</taxon>
        <taxon>Erythrobacter</taxon>
    </lineage>
</organism>
<proteinExistence type="predicted"/>
<dbReference type="KEGG" id="elq:Ga0102493_111770"/>
<feature type="signal peptide" evidence="2">
    <location>
        <begin position="1"/>
        <end position="27"/>
    </location>
</feature>
<keyword evidence="4" id="KW-1185">Reference proteome</keyword>
<dbReference type="PATRIC" id="fig|39960.10.peg.855"/>
<keyword evidence="2" id="KW-0732">Signal</keyword>
<evidence type="ECO:0000313" key="4">
    <source>
        <dbReference type="Proteomes" id="UP000027866"/>
    </source>
</evidence>
<dbReference type="EMBL" id="JMIX01000008">
    <property type="protein sequence ID" value="KEO92907.1"/>
    <property type="molecule type" value="Genomic_DNA"/>
</dbReference>
<gene>
    <name evidence="3" type="ORF">EH32_14035</name>
</gene>
<feature type="chain" id="PRO_5001699214" evidence="2">
    <location>
        <begin position="28"/>
        <end position="269"/>
    </location>
</feature>
<comment type="caution">
    <text evidence="3">The sequence shown here is derived from an EMBL/GenBank/DDBJ whole genome shotgun (WGS) entry which is preliminary data.</text>
</comment>
<dbReference type="Proteomes" id="UP000027866">
    <property type="component" value="Unassembled WGS sequence"/>
</dbReference>
<evidence type="ECO:0000256" key="2">
    <source>
        <dbReference type="SAM" id="SignalP"/>
    </source>
</evidence>
<accession>A0A074N4I5</accession>
<sequence>MFSDKMKRRISRAALIGAALAMPVAAAAGVVVKSSGPSAGTYKVGTKVEDGASITLKAGDSVTVLTSKGTQVLRGAGTYTVGEKPKEPRLRFANFTRQGAAGRVRTGAVRTGETGELERPNMWYVDLTQPGTTCLYDFETVRLWRPDASEAATYTMVEPELADAVEVHFEAREAARVLNSERLMLAEGRSYAIRGPLIELSGVADEEAERETASDMPAAEPAPEAEPVRMTFALVDAYETPEQLAEMLIANGCTSQLAMMADRLEADAE</sequence>
<dbReference type="OrthoDB" id="8060097at2"/>
<dbReference type="AlphaFoldDB" id="A0A074N4I5"/>
<reference evidence="3 4" key="1">
    <citation type="submission" date="2014-04" db="EMBL/GenBank/DDBJ databases">
        <title>A comprehensive comparison of genomes of Erythrobacter spp. Strains.</title>
        <authorList>
            <person name="Zheng Q."/>
        </authorList>
    </citation>
    <scope>NUCLEOTIDE SEQUENCE [LARGE SCALE GENOMIC DNA]</scope>
    <source>
        <strain evidence="3 4">DSM 8509</strain>
    </source>
</reference>
<protein>
    <submittedName>
        <fullName evidence="3">Uncharacterized protein</fullName>
    </submittedName>
</protein>